<gene>
    <name evidence="2" type="ORF">RDWZM_010418</name>
</gene>
<feature type="region of interest" description="Disordered" evidence="1">
    <location>
        <begin position="235"/>
        <end position="298"/>
    </location>
</feature>
<evidence type="ECO:0000256" key="1">
    <source>
        <dbReference type="SAM" id="MobiDB-lite"/>
    </source>
</evidence>
<dbReference type="Proteomes" id="UP001142055">
    <property type="component" value="Chromosome 4"/>
</dbReference>
<reference evidence="2" key="1">
    <citation type="submission" date="2022-12" db="EMBL/GenBank/DDBJ databases">
        <title>Genome assemblies of Blomia tropicalis.</title>
        <authorList>
            <person name="Cui Y."/>
        </authorList>
    </citation>
    <scope>NUCLEOTIDE SEQUENCE</scope>
    <source>
        <tissue evidence="2">Adult mites</tissue>
    </source>
</reference>
<protein>
    <submittedName>
        <fullName evidence="2">Uncharacterized protein</fullName>
    </submittedName>
</protein>
<feature type="compositionally biased region" description="Basic residues" evidence="1">
    <location>
        <begin position="236"/>
        <end position="258"/>
    </location>
</feature>
<keyword evidence="3" id="KW-1185">Reference proteome</keyword>
<evidence type="ECO:0000313" key="3">
    <source>
        <dbReference type="Proteomes" id="UP001142055"/>
    </source>
</evidence>
<dbReference type="AlphaFoldDB" id="A0A9Q0RHP1"/>
<name>A0A9Q0RHP1_BLOTA</name>
<proteinExistence type="predicted"/>
<evidence type="ECO:0000313" key="2">
    <source>
        <dbReference type="EMBL" id="KAJ6215918.1"/>
    </source>
</evidence>
<sequence>MESLPFPVYHRKQIQVKTQLRLLLQIVDKFIDFVEFQEKRFVRQIVHFAKEHVSSLENTDQTLEVLNINILCMVNLCLRIGQYINNNRAKHGMWVHPEPLDTITVPGLNENLISQNFLNIQSELVRNQDLSPQFLPGHQTVLGLNDNRTEPGPSDFQTVPALRTFPTVAHPNGYQSLQCQLVPVTSGYQIVPDSNGSQNVLSSSHLQTALNPNYFRLSLSPSDHQAVLSGLQIVRNRPRRQSVPRRNRRRSAARRGRGRSVPGSSYDQSAPGPSGVQSQQGPSRFAYIYDTSDMSEED</sequence>
<accession>A0A9Q0RHP1</accession>
<organism evidence="2 3">
    <name type="scientific">Blomia tropicalis</name>
    <name type="common">Mite</name>
    <dbReference type="NCBI Taxonomy" id="40697"/>
    <lineage>
        <taxon>Eukaryota</taxon>
        <taxon>Metazoa</taxon>
        <taxon>Ecdysozoa</taxon>
        <taxon>Arthropoda</taxon>
        <taxon>Chelicerata</taxon>
        <taxon>Arachnida</taxon>
        <taxon>Acari</taxon>
        <taxon>Acariformes</taxon>
        <taxon>Sarcoptiformes</taxon>
        <taxon>Astigmata</taxon>
        <taxon>Glycyphagoidea</taxon>
        <taxon>Echimyopodidae</taxon>
        <taxon>Blomia</taxon>
    </lineage>
</organism>
<comment type="caution">
    <text evidence="2">The sequence shown here is derived from an EMBL/GenBank/DDBJ whole genome shotgun (WGS) entry which is preliminary data.</text>
</comment>
<dbReference type="EMBL" id="JAPWDV010000004">
    <property type="protein sequence ID" value="KAJ6215918.1"/>
    <property type="molecule type" value="Genomic_DNA"/>
</dbReference>